<proteinExistence type="predicted"/>
<name>A0ABV9RNI9_9PSEU</name>
<dbReference type="Proteomes" id="UP001595909">
    <property type="component" value="Unassembled WGS sequence"/>
</dbReference>
<comment type="caution">
    <text evidence="1">The sequence shown here is derived from an EMBL/GenBank/DDBJ whole genome shotgun (WGS) entry which is preliminary data.</text>
</comment>
<dbReference type="RefSeq" id="WP_274187077.1">
    <property type="nucleotide sequence ID" value="NZ_BAABHN010000049.1"/>
</dbReference>
<evidence type="ECO:0000313" key="1">
    <source>
        <dbReference type="EMBL" id="MFC4835375.1"/>
    </source>
</evidence>
<dbReference type="InterPro" id="IPR046288">
    <property type="entry name" value="DUF6325"/>
</dbReference>
<keyword evidence="2" id="KW-1185">Reference proteome</keyword>
<protein>
    <submittedName>
        <fullName evidence="1">DUF6325 family protein</fullName>
    </submittedName>
</protein>
<reference evidence="2" key="1">
    <citation type="journal article" date="2019" name="Int. J. Syst. Evol. Microbiol.">
        <title>The Global Catalogue of Microorganisms (GCM) 10K type strain sequencing project: providing services to taxonomists for standard genome sequencing and annotation.</title>
        <authorList>
            <consortium name="The Broad Institute Genomics Platform"/>
            <consortium name="The Broad Institute Genome Sequencing Center for Infectious Disease"/>
            <person name="Wu L."/>
            <person name="Ma J."/>
        </authorList>
    </citation>
    <scope>NUCLEOTIDE SEQUENCE [LARGE SCALE GENOMIC DNA]</scope>
    <source>
        <strain evidence="2">CCUG 50347</strain>
    </source>
</reference>
<accession>A0ABV9RNI9</accession>
<gene>
    <name evidence="1" type="ORF">ACFPEL_23395</name>
</gene>
<organism evidence="1 2">
    <name type="scientific">Actinomycetospora chibensis</name>
    <dbReference type="NCBI Taxonomy" id="663606"/>
    <lineage>
        <taxon>Bacteria</taxon>
        <taxon>Bacillati</taxon>
        <taxon>Actinomycetota</taxon>
        <taxon>Actinomycetes</taxon>
        <taxon>Pseudonocardiales</taxon>
        <taxon>Pseudonocardiaceae</taxon>
        <taxon>Actinomycetospora</taxon>
    </lineage>
</organism>
<dbReference type="EMBL" id="JBHSIM010000049">
    <property type="protein sequence ID" value="MFC4835375.1"/>
    <property type="molecule type" value="Genomic_DNA"/>
</dbReference>
<sequence>MTDDASEMGPIDFLVMEFDGDRLTGESLPLLVDLVDRGIVRILDLVFVRKTGGVVSTLTIAEIDAEEGLDLTVFEGAWSGLVDQDDIDEAGRVLEDGRVAVLVVYENSWAAPLVGALRRSGAQVVAGGRIPVDALVGALDATEYVA</sequence>
<dbReference type="Pfam" id="PF19850">
    <property type="entry name" value="DUF6325"/>
    <property type="match status" value="1"/>
</dbReference>
<evidence type="ECO:0000313" key="2">
    <source>
        <dbReference type="Proteomes" id="UP001595909"/>
    </source>
</evidence>